<evidence type="ECO:0000256" key="1">
    <source>
        <dbReference type="ARBA" id="ARBA00022801"/>
    </source>
</evidence>
<dbReference type="EMBL" id="BMGY01000001">
    <property type="protein sequence ID" value="GGH78337.1"/>
    <property type="molecule type" value="Genomic_DNA"/>
</dbReference>
<comment type="caution">
    <text evidence="5">The sequence shown here is derived from an EMBL/GenBank/DDBJ whole genome shotgun (WGS) entry which is preliminary data.</text>
</comment>
<dbReference type="Proteomes" id="UP000637774">
    <property type="component" value="Unassembled WGS sequence"/>
</dbReference>
<dbReference type="InterPro" id="IPR029058">
    <property type="entry name" value="AB_hydrolase_fold"/>
</dbReference>
<dbReference type="InterPro" id="IPR050261">
    <property type="entry name" value="FrsA_esterase"/>
</dbReference>
<gene>
    <name evidence="5" type="ORF">GCM10011495_00390</name>
</gene>
<reference evidence="6" key="1">
    <citation type="journal article" date="2019" name="Int. J. Syst. Evol. Microbiol.">
        <title>The Global Catalogue of Microorganisms (GCM) 10K type strain sequencing project: providing services to taxonomists for standard genome sequencing and annotation.</title>
        <authorList>
            <consortium name="The Broad Institute Genomics Platform"/>
            <consortium name="The Broad Institute Genome Sequencing Center for Infectious Disease"/>
            <person name="Wu L."/>
            <person name="Ma J."/>
        </authorList>
    </citation>
    <scope>NUCLEOTIDE SEQUENCE [LARGE SCALE GENOMIC DNA]</scope>
    <source>
        <strain evidence="6">CGMCC 1.14966</strain>
    </source>
</reference>
<keyword evidence="3" id="KW-0732">Signal</keyword>
<name>A0ABQ1ZSM5_9BACT</name>
<dbReference type="Pfam" id="PF12697">
    <property type="entry name" value="Abhydrolase_6"/>
    <property type="match status" value="1"/>
</dbReference>
<dbReference type="SUPFAM" id="SSF53474">
    <property type="entry name" value="alpha/beta-Hydrolases"/>
    <property type="match status" value="1"/>
</dbReference>
<evidence type="ECO:0000256" key="2">
    <source>
        <dbReference type="ARBA" id="ARBA00038115"/>
    </source>
</evidence>
<feature type="domain" description="AB hydrolase-1" evidence="4">
    <location>
        <begin position="75"/>
        <end position="217"/>
    </location>
</feature>
<evidence type="ECO:0000256" key="3">
    <source>
        <dbReference type="SAM" id="SignalP"/>
    </source>
</evidence>
<proteinExistence type="inferred from homology"/>
<feature type="signal peptide" evidence="3">
    <location>
        <begin position="1"/>
        <end position="24"/>
    </location>
</feature>
<accession>A0ABQ1ZSM5</accession>
<keyword evidence="6" id="KW-1185">Reference proteome</keyword>
<keyword evidence="1" id="KW-0378">Hydrolase</keyword>
<protein>
    <recommendedName>
        <fullName evidence="4">AB hydrolase-1 domain-containing protein</fullName>
    </recommendedName>
</protein>
<dbReference type="PANTHER" id="PTHR22946:SF9">
    <property type="entry name" value="POLYKETIDE TRANSFERASE AF380"/>
    <property type="match status" value="1"/>
</dbReference>
<feature type="chain" id="PRO_5047125420" description="AB hydrolase-1 domain-containing protein" evidence="3">
    <location>
        <begin position="25"/>
        <end position="289"/>
    </location>
</feature>
<evidence type="ECO:0000313" key="5">
    <source>
        <dbReference type="EMBL" id="GGH78337.1"/>
    </source>
</evidence>
<evidence type="ECO:0000259" key="4">
    <source>
        <dbReference type="Pfam" id="PF12697"/>
    </source>
</evidence>
<dbReference type="PANTHER" id="PTHR22946">
    <property type="entry name" value="DIENELACTONE HYDROLASE DOMAIN-CONTAINING PROTEIN-RELATED"/>
    <property type="match status" value="1"/>
</dbReference>
<evidence type="ECO:0000313" key="6">
    <source>
        <dbReference type="Proteomes" id="UP000637774"/>
    </source>
</evidence>
<comment type="similarity">
    <text evidence="2">Belongs to the AB hydrolase superfamily. FUS2 hydrolase family.</text>
</comment>
<dbReference type="RefSeq" id="WP_188559994.1">
    <property type="nucleotide sequence ID" value="NZ_BMGY01000001.1"/>
</dbReference>
<dbReference type="InterPro" id="IPR000073">
    <property type="entry name" value="AB_hydrolase_1"/>
</dbReference>
<organism evidence="5 6">
    <name type="scientific">Hymenobacter frigidus</name>
    <dbReference type="NCBI Taxonomy" id="1524095"/>
    <lineage>
        <taxon>Bacteria</taxon>
        <taxon>Pseudomonadati</taxon>
        <taxon>Bacteroidota</taxon>
        <taxon>Cytophagia</taxon>
        <taxon>Cytophagales</taxon>
        <taxon>Hymenobacteraceae</taxon>
        <taxon>Hymenobacter</taxon>
    </lineage>
</organism>
<dbReference type="Gene3D" id="3.40.50.1820">
    <property type="entry name" value="alpha/beta hydrolase"/>
    <property type="match status" value="1"/>
</dbReference>
<sequence>MRNRFLRVLLLALLAGSTPGLTKAQSGPAPKYLVTDPVADSKAPASCEELTIPSHGSRMAAFMYTATGAQPHPTLILLHGFPGNERNLDLAQAVRRTGWNVLYFDYRGSWGSEGTFSLTNCVEDVVSAVAFCRQQAKALRIDTTRMALFGHSMGGWVGLQALRLLPAVKKAVILSPWDVYGTATDPVKANLAEFEQYADGLFMLHNTSGKAILAPVLANASAYQLTAIGPALGTRQLVFLDENRRNEAWIKRVGAANKASFRYEVWDTDHPFSNKRLALTKTVVAFLSK</sequence>